<keyword evidence="11" id="KW-1185">Reference proteome</keyword>
<dbReference type="InterPro" id="IPR018584">
    <property type="entry name" value="GT87"/>
</dbReference>
<evidence type="ECO:0000256" key="5">
    <source>
        <dbReference type="ARBA" id="ARBA00022989"/>
    </source>
</evidence>
<feature type="transmembrane region" description="Helical" evidence="9">
    <location>
        <begin position="198"/>
        <end position="229"/>
    </location>
</feature>
<evidence type="ECO:0000313" key="11">
    <source>
        <dbReference type="Proteomes" id="UP001596087"/>
    </source>
</evidence>
<feature type="transmembrane region" description="Helical" evidence="9">
    <location>
        <begin position="167"/>
        <end position="186"/>
    </location>
</feature>
<proteinExistence type="inferred from homology"/>
<feature type="transmembrane region" description="Helical" evidence="9">
    <location>
        <begin position="362"/>
        <end position="380"/>
    </location>
</feature>
<protein>
    <submittedName>
        <fullName evidence="10">Glycosyltransferase family 87 protein</fullName>
    </submittedName>
</protein>
<feature type="transmembrane region" description="Helical" evidence="9">
    <location>
        <begin position="235"/>
        <end position="261"/>
    </location>
</feature>
<keyword evidence="5 9" id="KW-1133">Transmembrane helix</keyword>
<feature type="transmembrane region" description="Helical" evidence="9">
    <location>
        <begin position="435"/>
        <end position="454"/>
    </location>
</feature>
<keyword evidence="4 9" id="KW-0812">Transmembrane</keyword>
<keyword evidence="2" id="KW-1003">Cell membrane</keyword>
<dbReference type="Proteomes" id="UP001596087">
    <property type="component" value="Unassembled WGS sequence"/>
</dbReference>
<sequence>MTTPPDEHPPAGHVHPTLDDPGIARVSEVVGGPVGDHAGRHPWWTPARVVLVLAALCFSLGMVQKSSCYEANWTNGDSRYTHMCYSDLPYLYTGRGFAELNWPYTSDPQVRDRYPAMEYPVVISYWAYGTAWVTHWISGSPDLRERYLMQPDELFGDAQVSQEVRRYVVVNALGLAALALLSAWLLTRVNPRRPWDAVFFAASPMLALTALVNWDMLAVALTAGALVAWRRGSPVATGILIGLGTATKLYPLFLLGGILVIALHRRRLSDLALFGKAAAGAMSAWVFANMLAYFTDLQSWQVFWQFNKDRAADLGSVWLMVQQATGHQWTADTINNVSWLFMAVWCLGVLVIGLRAPETPRLAQLGFLIVTGFLLVNKVYSPQYVLWLLPLAVLARPRLRDQVIWQATELFYFASVWWYLGHELDPAGGGEPGSYWVAVTLRMLGELYLAGMIVRDILRPQHDLVDRTVEWPESDDDLDTGDEAPPADDERELAAAR</sequence>
<dbReference type="InterPro" id="IPR016570">
    <property type="entry name" value="UCP010361"/>
</dbReference>
<evidence type="ECO:0000256" key="4">
    <source>
        <dbReference type="ARBA" id="ARBA00022692"/>
    </source>
</evidence>
<name>A0ABW0BGA0_9ACTN</name>
<evidence type="ECO:0000256" key="3">
    <source>
        <dbReference type="ARBA" id="ARBA00022679"/>
    </source>
</evidence>
<keyword evidence="6 9" id="KW-0472">Membrane</keyword>
<feature type="transmembrane region" description="Helical" evidence="9">
    <location>
        <begin position="43"/>
        <end position="63"/>
    </location>
</feature>
<keyword evidence="3" id="KW-0808">Transferase</keyword>
<comment type="subcellular location">
    <subcellularLocation>
        <location evidence="1">Cell membrane</location>
        <topology evidence="1">Multi-pass membrane protein</topology>
    </subcellularLocation>
</comment>
<dbReference type="Pfam" id="PF09594">
    <property type="entry name" value="GT87"/>
    <property type="match status" value="1"/>
</dbReference>
<dbReference type="PIRSF" id="PIRSF010361">
    <property type="entry name" value="UCP010361"/>
    <property type="match status" value="1"/>
</dbReference>
<feature type="transmembrane region" description="Helical" evidence="9">
    <location>
        <begin position="273"/>
        <end position="294"/>
    </location>
</feature>
<gene>
    <name evidence="10" type="ORF">ACFPGP_06445</name>
</gene>
<evidence type="ECO:0000256" key="7">
    <source>
        <dbReference type="ARBA" id="ARBA00024033"/>
    </source>
</evidence>
<dbReference type="RefSeq" id="WP_378588465.1">
    <property type="nucleotide sequence ID" value="NZ_JBHSKD010000007.1"/>
</dbReference>
<dbReference type="EMBL" id="JBHSKD010000007">
    <property type="protein sequence ID" value="MFC5176301.1"/>
    <property type="molecule type" value="Genomic_DNA"/>
</dbReference>
<evidence type="ECO:0000256" key="1">
    <source>
        <dbReference type="ARBA" id="ARBA00004651"/>
    </source>
</evidence>
<feature type="compositionally biased region" description="Acidic residues" evidence="8">
    <location>
        <begin position="472"/>
        <end position="491"/>
    </location>
</feature>
<feature type="compositionally biased region" description="Basic and acidic residues" evidence="8">
    <location>
        <begin position="1"/>
        <end position="10"/>
    </location>
</feature>
<reference evidence="11" key="1">
    <citation type="journal article" date="2019" name="Int. J. Syst. Evol. Microbiol.">
        <title>The Global Catalogue of Microorganisms (GCM) 10K type strain sequencing project: providing services to taxonomists for standard genome sequencing and annotation.</title>
        <authorList>
            <consortium name="The Broad Institute Genomics Platform"/>
            <consortium name="The Broad Institute Genome Sequencing Center for Infectious Disease"/>
            <person name="Wu L."/>
            <person name="Ma J."/>
        </authorList>
    </citation>
    <scope>NUCLEOTIDE SEQUENCE [LARGE SCALE GENOMIC DNA]</scope>
    <source>
        <strain evidence="11">DFY41</strain>
    </source>
</reference>
<evidence type="ECO:0000313" key="10">
    <source>
        <dbReference type="EMBL" id="MFC5176301.1"/>
    </source>
</evidence>
<comment type="similarity">
    <text evidence="7">Belongs to the glycosyltransferase 87 family.</text>
</comment>
<evidence type="ECO:0000256" key="2">
    <source>
        <dbReference type="ARBA" id="ARBA00022475"/>
    </source>
</evidence>
<evidence type="ECO:0000256" key="8">
    <source>
        <dbReference type="SAM" id="MobiDB-lite"/>
    </source>
</evidence>
<evidence type="ECO:0000256" key="9">
    <source>
        <dbReference type="SAM" id="Phobius"/>
    </source>
</evidence>
<evidence type="ECO:0000256" key="6">
    <source>
        <dbReference type="ARBA" id="ARBA00023136"/>
    </source>
</evidence>
<feature type="region of interest" description="Disordered" evidence="8">
    <location>
        <begin position="469"/>
        <end position="497"/>
    </location>
</feature>
<organism evidence="10 11">
    <name type="scientific">Nocardioides taihuensis</name>
    <dbReference type="NCBI Taxonomy" id="1835606"/>
    <lineage>
        <taxon>Bacteria</taxon>
        <taxon>Bacillati</taxon>
        <taxon>Actinomycetota</taxon>
        <taxon>Actinomycetes</taxon>
        <taxon>Propionibacteriales</taxon>
        <taxon>Nocardioidaceae</taxon>
        <taxon>Nocardioides</taxon>
    </lineage>
</organism>
<accession>A0ABW0BGA0</accession>
<feature type="transmembrane region" description="Helical" evidence="9">
    <location>
        <begin position="337"/>
        <end position="355"/>
    </location>
</feature>
<feature type="region of interest" description="Disordered" evidence="8">
    <location>
        <begin position="1"/>
        <end position="22"/>
    </location>
</feature>
<comment type="caution">
    <text evidence="10">The sequence shown here is derived from an EMBL/GenBank/DDBJ whole genome shotgun (WGS) entry which is preliminary data.</text>
</comment>